<protein>
    <submittedName>
        <fullName evidence="2">DUF1361 domain-containing protein</fullName>
    </submittedName>
</protein>
<evidence type="ECO:0000313" key="3">
    <source>
        <dbReference type="Proteomes" id="UP001549749"/>
    </source>
</evidence>
<dbReference type="InterPro" id="IPR009793">
    <property type="entry name" value="DUF1361"/>
</dbReference>
<evidence type="ECO:0000256" key="1">
    <source>
        <dbReference type="SAM" id="Phobius"/>
    </source>
</evidence>
<gene>
    <name evidence="2" type="ORF">ABR189_19885</name>
</gene>
<dbReference type="RefSeq" id="WP_354662224.1">
    <property type="nucleotide sequence ID" value="NZ_JBEXAC010000002.1"/>
</dbReference>
<feature type="transmembrane region" description="Helical" evidence="1">
    <location>
        <begin position="48"/>
        <end position="65"/>
    </location>
</feature>
<keyword evidence="1" id="KW-0812">Transmembrane</keyword>
<keyword evidence="1" id="KW-0472">Membrane</keyword>
<dbReference type="Pfam" id="PF07099">
    <property type="entry name" value="DUF1361"/>
    <property type="match status" value="1"/>
</dbReference>
<proteinExistence type="predicted"/>
<feature type="transmembrane region" description="Helical" evidence="1">
    <location>
        <begin position="111"/>
        <end position="133"/>
    </location>
</feature>
<sequence length="227" mass="26681">MNLNLNRTAAIVNGWIARNRLQYTLWASTLFSLTLLCCRILHTGKMQYISMVWNLFLAFIPYAITRYMLSWNYQFKATWIWTVSFLVWLAFLPNAPYILTDLFHLPKGGAPMWYDLFLLLSFAWNGLLMGYLSICEMESMWRTRYPKWSAALFVFPVMFLCGMGVYIGRFMRWNSWDIVTNPFALLTEVGDILLHPWEFRAAWAFTICMGVFLSLVYPLIKKIPGRV</sequence>
<organism evidence="2 3">
    <name type="scientific">Chitinophaga defluvii</name>
    <dbReference type="NCBI Taxonomy" id="3163343"/>
    <lineage>
        <taxon>Bacteria</taxon>
        <taxon>Pseudomonadati</taxon>
        <taxon>Bacteroidota</taxon>
        <taxon>Chitinophagia</taxon>
        <taxon>Chitinophagales</taxon>
        <taxon>Chitinophagaceae</taxon>
        <taxon>Chitinophaga</taxon>
    </lineage>
</organism>
<accession>A0ABV2T9E1</accession>
<name>A0ABV2T9E1_9BACT</name>
<reference evidence="2 3" key="1">
    <citation type="submission" date="2024-06" db="EMBL/GenBank/DDBJ databases">
        <title>Chitinophaga defluvii sp. nov., isolated from municipal sewage.</title>
        <authorList>
            <person name="Zhang L."/>
        </authorList>
    </citation>
    <scope>NUCLEOTIDE SEQUENCE [LARGE SCALE GENOMIC DNA]</scope>
    <source>
        <strain evidence="2 3">H8</strain>
    </source>
</reference>
<evidence type="ECO:0000313" key="2">
    <source>
        <dbReference type="EMBL" id="MET6999660.1"/>
    </source>
</evidence>
<feature type="transmembrane region" description="Helical" evidence="1">
    <location>
        <begin position="77"/>
        <end position="99"/>
    </location>
</feature>
<dbReference type="EMBL" id="JBEXAC010000002">
    <property type="protein sequence ID" value="MET6999660.1"/>
    <property type="molecule type" value="Genomic_DNA"/>
</dbReference>
<dbReference type="Proteomes" id="UP001549749">
    <property type="component" value="Unassembled WGS sequence"/>
</dbReference>
<keyword evidence="3" id="KW-1185">Reference proteome</keyword>
<feature type="transmembrane region" description="Helical" evidence="1">
    <location>
        <begin position="145"/>
        <end position="167"/>
    </location>
</feature>
<feature type="transmembrane region" description="Helical" evidence="1">
    <location>
        <begin position="201"/>
        <end position="220"/>
    </location>
</feature>
<feature type="transmembrane region" description="Helical" evidence="1">
    <location>
        <begin position="21"/>
        <end position="42"/>
    </location>
</feature>
<keyword evidence="1" id="KW-1133">Transmembrane helix</keyword>
<comment type="caution">
    <text evidence="2">The sequence shown here is derived from an EMBL/GenBank/DDBJ whole genome shotgun (WGS) entry which is preliminary data.</text>
</comment>